<reference evidence="13" key="2">
    <citation type="submission" date="2025-08" db="UniProtKB">
        <authorList>
            <consortium name="Ensembl"/>
        </authorList>
    </citation>
    <scope>IDENTIFICATION</scope>
</reference>
<dbReference type="GeneTree" id="ENSGT00940000160806"/>
<evidence type="ECO:0000256" key="4">
    <source>
        <dbReference type="ARBA" id="ARBA00022989"/>
    </source>
</evidence>
<evidence type="ECO:0000256" key="9">
    <source>
        <dbReference type="ARBA" id="ARBA00023163"/>
    </source>
</evidence>
<dbReference type="InParanoid" id="H3ACZ6"/>
<dbReference type="HOGENOM" id="CLU_1673270_0_0_1"/>
<dbReference type="GO" id="GO:0000978">
    <property type="term" value="F:RNA polymerase II cis-regulatory region sequence-specific DNA binding"/>
    <property type="evidence" value="ECO:0007669"/>
    <property type="project" value="TreeGrafter"/>
</dbReference>
<keyword evidence="2" id="KW-0256">Endoplasmic reticulum</keyword>
<dbReference type="eggNOG" id="KOG0709">
    <property type="taxonomic scope" value="Eukaryota"/>
</dbReference>
<dbReference type="OMA" id="MWIPEAC"/>
<evidence type="ECO:0000256" key="7">
    <source>
        <dbReference type="ARBA" id="ARBA00023136"/>
    </source>
</evidence>
<reference evidence="13" key="3">
    <citation type="submission" date="2025-09" db="UniProtKB">
        <authorList>
            <consortium name="Ensembl"/>
        </authorList>
    </citation>
    <scope>IDENTIFICATION</scope>
</reference>
<keyword evidence="3" id="KW-0735">Signal-anchor</keyword>
<keyword evidence="14" id="KW-1185">Reference proteome</keyword>
<evidence type="ECO:0000256" key="2">
    <source>
        <dbReference type="ARBA" id="ARBA00022824"/>
    </source>
</evidence>
<proteinExistence type="predicted"/>
<dbReference type="GO" id="GO:0005634">
    <property type="term" value="C:nucleus"/>
    <property type="evidence" value="ECO:0007669"/>
    <property type="project" value="TreeGrafter"/>
</dbReference>
<dbReference type="PANTHER" id="PTHR45996">
    <property type="entry name" value="AGAP001464-PB"/>
    <property type="match status" value="1"/>
</dbReference>
<name>H3ACZ6_LATCH</name>
<evidence type="ECO:0000256" key="10">
    <source>
        <dbReference type="ARBA" id="ARBA00023180"/>
    </source>
</evidence>
<keyword evidence="1" id="KW-0812">Transmembrane</keyword>
<keyword evidence="8" id="KW-0010">Activator</keyword>
<feature type="region of interest" description="Disordered" evidence="12">
    <location>
        <begin position="19"/>
        <end position="55"/>
    </location>
</feature>
<dbReference type="Ensembl" id="ENSLACT00000007580.1">
    <property type="protein sequence ID" value="ENSLACP00000007517.1"/>
    <property type="gene ID" value="ENSLACG00000006665.1"/>
</dbReference>
<dbReference type="Proteomes" id="UP000008672">
    <property type="component" value="Unassembled WGS sequence"/>
</dbReference>
<dbReference type="Bgee" id="ENSLACG00000006665">
    <property type="expression patterns" value="Expressed in pectoral fin and 6 other cell types or tissues"/>
</dbReference>
<sequence length="158" mass="17626">MKDNESEEILHTIINPNKVYSSGCRNESPSESDSGISSDHPSDSPQRNDASQSEQNSMAVYEVVYDISDLNSVKTEPGHSNVDIISIQLDDWNTRMWIPEACIVNELSSLTATTGLGIARIKEPTFYIQYPELLLTDEEKRLLTQEGISLPNNLPLTK</sequence>
<dbReference type="PANTHER" id="PTHR45996:SF2">
    <property type="entry name" value="CYCLIC AMP-RESPONSIVE ELEMENT-BINDING PROTEIN 3-LIKE PROTEIN 4"/>
    <property type="match status" value="1"/>
</dbReference>
<keyword evidence="11" id="KW-0539">Nucleus</keyword>
<reference evidence="14" key="1">
    <citation type="submission" date="2011-08" db="EMBL/GenBank/DDBJ databases">
        <title>The draft genome of Latimeria chalumnae.</title>
        <authorList>
            <person name="Di Palma F."/>
            <person name="Alfoldi J."/>
            <person name="Johnson J."/>
            <person name="Berlin A."/>
            <person name="Gnerre S."/>
            <person name="Jaffe D."/>
            <person name="MacCallum I."/>
            <person name="Young S."/>
            <person name="Walker B.J."/>
            <person name="Lander E."/>
            <person name="Lindblad-Toh K."/>
        </authorList>
    </citation>
    <scope>NUCLEOTIDE SEQUENCE [LARGE SCALE GENOMIC DNA]</scope>
    <source>
        <strain evidence="14">Wild caught</strain>
    </source>
</reference>
<evidence type="ECO:0000256" key="12">
    <source>
        <dbReference type="SAM" id="MobiDB-lite"/>
    </source>
</evidence>
<dbReference type="STRING" id="7897.ENSLACP00000007517"/>
<evidence type="ECO:0000256" key="3">
    <source>
        <dbReference type="ARBA" id="ARBA00022968"/>
    </source>
</evidence>
<evidence type="ECO:0000256" key="5">
    <source>
        <dbReference type="ARBA" id="ARBA00023015"/>
    </source>
</evidence>
<keyword evidence="10" id="KW-0325">Glycoprotein</keyword>
<keyword evidence="4" id="KW-1133">Transmembrane helix</keyword>
<evidence type="ECO:0000256" key="8">
    <source>
        <dbReference type="ARBA" id="ARBA00023159"/>
    </source>
</evidence>
<dbReference type="EMBL" id="AFYH01197753">
    <property type="status" value="NOT_ANNOTATED_CDS"/>
    <property type="molecule type" value="Genomic_DNA"/>
</dbReference>
<protein>
    <submittedName>
        <fullName evidence="13">Uncharacterized protein</fullName>
    </submittedName>
</protein>
<evidence type="ECO:0000256" key="1">
    <source>
        <dbReference type="ARBA" id="ARBA00022692"/>
    </source>
</evidence>
<organism evidence="13 14">
    <name type="scientific">Latimeria chalumnae</name>
    <name type="common">Coelacanth</name>
    <dbReference type="NCBI Taxonomy" id="7897"/>
    <lineage>
        <taxon>Eukaryota</taxon>
        <taxon>Metazoa</taxon>
        <taxon>Chordata</taxon>
        <taxon>Craniata</taxon>
        <taxon>Vertebrata</taxon>
        <taxon>Euteleostomi</taxon>
        <taxon>Coelacanthiformes</taxon>
        <taxon>Coelacanthidae</taxon>
        <taxon>Latimeria</taxon>
    </lineage>
</organism>
<evidence type="ECO:0000313" key="14">
    <source>
        <dbReference type="Proteomes" id="UP000008672"/>
    </source>
</evidence>
<dbReference type="GO" id="GO:0000981">
    <property type="term" value="F:DNA-binding transcription factor activity, RNA polymerase II-specific"/>
    <property type="evidence" value="ECO:0007669"/>
    <property type="project" value="TreeGrafter"/>
</dbReference>
<keyword evidence="6" id="KW-0238">DNA-binding</keyword>
<keyword evidence="5" id="KW-0805">Transcription regulation</keyword>
<keyword evidence="9" id="KW-0804">Transcription</keyword>
<evidence type="ECO:0000256" key="6">
    <source>
        <dbReference type="ARBA" id="ARBA00023125"/>
    </source>
</evidence>
<keyword evidence="7" id="KW-0472">Membrane</keyword>
<dbReference type="InterPro" id="IPR051381">
    <property type="entry name" value="CREB_ATF_subfamily"/>
</dbReference>
<dbReference type="AlphaFoldDB" id="H3ACZ6"/>
<accession>H3ACZ6</accession>
<feature type="compositionally biased region" description="Low complexity" evidence="12">
    <location>
        <begin position="29"/>
        <end position="45"/>
    </location>
</feature>
<evidence type="ECO:0000256" key="11">
    <source>
        <dbReference type="ARBA" id="ARBA00023242"/>
    </source>
</evidence>
<evidence type="ECO:0000313" key="13">
    <source>
        <dbReference type="Ensembl" id="ENSLACP00000007517.1"/>
    </source>
</evidence>
<dbReference type="EMBL" id="AFYH01197752">
    <property type="status" value="NOT_ANNOTATED_CDS"/>
    <property type="molecule type" value="Genomic_DNA"/>
</dbReference>